<name>A0ABV7IXM1_9RHOB</name>
<feature type="coiled-coil region" evidence="1">
    <location>
        <begin position="437"/>
        <end position="464"/>
    </location>
</feature>
<accession>A0ABV7IXM1</accession>
<evidence type="ECO:0000256" key="2">
    <source>
        <dbReference type="SAM" id="MobiDB-lite"/>
    </source>
</evidence>
<keyword evidence="5" id="KW-1185">Reference proteome</keyword>
<keyword evidence="3" id="KW-1133">Transmembrane helix</keyword>
<evidence type="ECO:0000313" key="4">
    <source>
        <dbReference type="EMBL" id="MFC3180116.1"/>
    </source>
</evidence>
<reference evidence="5" key="1">
    <citation type="journal article" date="2019" name="Int. J. Syst. Evol. Microbiol.">
        <title>The Global Catalogue of Microorganisms (GCM) 10K type strain sequencing project: providing services to taxonomists for standard genome sequencing and annotation.</title>
        <authorList>
            <consortium name="The Broad Institute Genomics Platform"/>
            <consortium name="The Broad Institute Genome Sequencing Center for Infectious Disease"/>
            <person name="Wu L."/>
            <person name="Ma J."/>
        </authorList>
    </citation>
    <scope>NUCLEOTIDE SEQUENCE [LARGE SCALE GENOMIC DNA]</scope>
    <source>
        <strain evidence="5">KCTC 52039</strain>
    </source>
</reference>
<dbReference type="PANTHER" id="PTHR32309">
    <property type="entry name" value="TYROSINE-PROTEIN KINASE"/>
    <property type="match status" value="1"/>
</dbReference>
<dbReference type="SUPFAM" id="SSF57997">
    <property type="entry name" value="Tropomyosin"/>
    <property type="match status" value="1"/>
</dbReference>
<feature type="coiled-coil region" evidence="1">
    <location>
        <begin position="365"/>
        <end position="399"/>
    </location>
</feature>
<evidence type="ECO:0000256" key="1">
    <source>
        <dbReference type="SAM" id="Coils"/>
    </source>
</evidence>
<keyword evidence="3" id="KW-0472">Membrane</keyword>
<dbReference type="RefSeq" id="WP_380071751.1">
    <property type="nucleotide sequence ID" value="NZ_JBHRTO010000001.1"/>
</dbReference>
<comment type="caution">
    <text evidence="4">The sequence shown here is derived from an EMBL/GenBank/DDBJ whole genome shotgun (WGS) entry which is preliminary data.</text>
</comment>
<proteinExistence type="predicted"/>
<keyword evidence="1" id="KW-0175">Coiled coil</keyword>
<dbReference type="InterPro" id="IPR050445">
    <property type="entry name" value="Bact_polysacc_biosynth/exp"/>
</dbReference>
<evidence type="ECO:0000313" key="5">
    <source>
        <dbReference type="Proteomes" id="UP001595547"/>
    </source>
</evidence>
<feature type="region of interest" description="Disordered" evidence="2">
    <location>
        <begin position="1"/>
        <end position="46"/>
    </location>
</feature>
<dbReference type="Proteomes" id="UP001595547">
    <property type="component" value="Unassembled WGS sequence"/>
</dbReference>
<dbReference type="EMBL" id="JBHRTO010000001">
    <property type="protein sequence ID" value="MFC3180116.1"/>
    <property type="molecule type" value="Genomic_DNA"/>
</dbReference>
<gene>
    <name evidence="4" type="ORF">ACFOGH_03865</name>
</gene>
<feature type="transmembrane region" description="Helical" evidence="3">
    <location>
        <begin position="532"/>
        <end position="553"/>
    </location>
</feature>
<keyword evidence="3" id="KW-0812">Transmembrane</keyword>
<sequence length="559" mass="61154">MTTKLSVQRFRTRRPDPIEAPAPLPETRAAAKAPPATPPAQPQLGDRAFFPTEAEDGFAGMTFPGAEKPGPNSAPADIDTIRQEGLTGRQLRMARRLAQKHGLPATSDFDAVRLLRNAGIDPFQANSVLELVSSGDGPPMPPTGSRALTVTPGGDGVQLPQTIKPIQLPSTEEQIERAHLAEVGKIQRDIVARRRKKSLLLAARLFVFVGLPTLLAAIYYYTIATPLYSSRTEFVIQQNDAAPSGLSSMLKGSAMATSQDSITVQGYLQSQDAMERLDHDLGFRAHFSGPNIDPLQRLAPDATQGAAYKLYHKFVKISYDPTEGVVKMEVIAADPQTAVKFSQALLGYAEERVDMMTARVRDDQMQGARESYDDAEAKLKEANERVVSLQEKTKVLSSEVEISLVTAQIGQLDTQLTTEKLSLAQMEANSNPNQARMEPVKRRIATLEEQIAQLRAKLTENDMNGQSLARVQSELLVAQAEVQTRQLMLAQSLQATELARNEANRQTRYLSVSVNPVAADEAAYPRAFESTLVVMLILIGIYLMITMTIAILYEQVTSG</sequence>
<feature type="transmembrane region" description="Helical" evidence="3">
    <location>
        <begin position="198"/>
        <end position="221"/>
    </location>
</feature>
<protein>
    <submittedName>
        <fullName evidence="4">Capsule biosynthesis protein</fullName>
    </submittedName>
</protein>
<dbReference type="PANTHER" id="PTHR32309:SF13">
    <property type="entry name" value="FERRIC ENTEROBACTIN TRANSPORT PROTEIN FEPE"/>
    <property type="match status" value="1"/>
</dbReference>
<feature type="compositionally biased region" description="Low complexity" evidence="2">
    <location>
        <begin position="25"/>
        <end position="34"/>
    </location>
</feature>
<organism evidence="4 5">
    <name type="scientific">Cypionkella sinensis</name>
    <dbReference type="NCBI Taxonomy" id="1756043"/>
    <lineage>
        <taxon>Bacteria</taxon>
        <taxon>Pseudomonadati</taxon>
        <taxon>Pseudomonadota</taxon>
        <taxon>Alphaproteobacteria</taxon>
        <taxon>Rhodobacterales</taxon>
        <taxon>Paracoccaceae</taxon>
        <taxon>Cypionkella</taxon>
    </lineage>
</organism>
<evidence type="ECO:0000256" key="3">
    <source>
        <dbReference type="SAM" id="Phobius"/>
    </source>
</evidence>